<keyword evidence="10" id="KW-0479">Metal-binding</keyword>
<dbReference type="GO" id="GO:0043709">
    <property type="term" value="P:cell adhesion involved in single-species biofilm formation"/>
    <property type="evidence" value="ECO:0007669"/>
    <property type="project" value="TreeGrafter"/>
</dbReference>
<keyword evidence="9 19" id="KW-0812">Transmembrane</keyword>
<evidence type="ECO:0000313" key="22">
    <source>
        <dbReference type="Proteomes" id="UP000186736"/>
    </source>
</evidence>
<evidence type="ECO:0000256" key="19">
    <source>
        <dbReference type="SAM" id="Phobius"/>
    </source>
</evidence>
<comment type="cofactor">
    <cofactor evidence="1">
        <name>Mg(2+)</name>
        <dbReference type="ChEBI" id="CHEBI:18420"/>
    </cofactor>
</comment>
<dbReference type="Gene3D" id="3.30.70.270">
    <property type="match status" value="1"/>
</dbReference>
<evidence type="ECO:0000256" key="17">
    <source>
        <dbReference type="ARBA" id="ARBA00034247"/>
    </source>
</evidence>
<dbReference type="InterPro" id="IPR000160">
    <property type="entry name" value="GGDEF_dom"/>
</dbReference>
<keyword evidence="8 21" id="KW-0808">Transferase</keyword>
<keyword evidence="15 19" id="KW-0472">Membrane</keyword>
<feature type="transmembrane region" description="Helical" evidence="19">
    <location>
        <begin position="346"/>
        <end position="368"/>
    </location>
</feature>
<comment type="subcellular location">
    <subcellularLocation>
        <location evidence="2">Cell inner membrane</location>
        <topology evidence="2">Multi-pass membrane protein</topology>
    </subcellularLocation>
</comment>
<dbReference type="NCBIfam" id="TIGR00254">
    <property type="entry name" value="GGDEF"/>
    <property type="match status" value="1"/>
</dbReference>
<evidence type="ECO:0000259" key="20">
    <source>
        <dbReference type="PROSITE" id="PS50887"/>
    </source>
</evidence>
<dbReference type="InterPro" id="IPR029787">
    <property type="entry name" value="Nucleotide_cyclase"/>
</dbReference>
<dbReference type="EC" id="2.7.7.65" evidence="5"/>
<dbReference type="FunFam" id="3.30.70.270:FF:000001">
    <property type="entry name" value="Diguanylate cyclase domain protein"/>
    <property type="match status" value="1"/>
</dbReference>
<dbReference type="CDD" id="cd01949">
    <property type="entry name" value="GGDEF"/>
    <property type="match status" value="1"/>
</dbReference>
<accession>A0A1Q9QUJ7</accession>
<dbReference type="GO" id="GO:0000166">
    <property type="term" value="F:nucleotide binding"/>
    <property type="evidence" value="ECO:0007669"/>
    <property type="project" value="UniProtKB-KW"/>
</dbReference>
<evidence type="ECO:0000256" key="2">
    <source>
        <dbReference type="ARBA" id="ARBA00004429"/>
    </source>
</evidence>
<evidence type="ECO:0000256" key="13">
    <source>
        <dbReference type="ARBA" id="ARBA00022916"/>
    </source>
</evidence>
<dbReference type="PANTHER" id="PTHR45138">
    <property type="entry name" value="REGULATORY COMPONENTS OF SENSORY TRANSDUCTION SYSTEM"/>
    <property type="match status" value="1"/>
</dbReference>
<keyword evidence="7" id="KW-0997">Cell inner membrane</keyword>
<gene>
    <name evidence="21" type="primary">yedQ</name>
    <name evidence="21" type="ORF">PSEMO_61790</name>
</gene>
<keyword evidence="21" id="KW-0548">Nucleotidyltransferase</keyword>
<dbReference type="SUPFAM" id="SSF55073">
    <property type="entry name" value="Nucleotide cyclase"/>
    <property type="match status" value="1"/>
</dbReference>
<evidence type="ECO:0000256" key="7">
    <source>
        <dbReference type="ARBA" id="ARBA00022519"/>
    </source>
</evidence>
<dbReference type="InterPro" id="IPR033416">
    <property type="entry name" value="CHASE7"/>
</dbReference>
<dbReference type="InterPro" id="IPR050469">
    <property type="entry name" value="Diguanylate_Cyclase"/>
</dbReference>
<dbReference type="UniPathway" id="UPA00694"/>
<evidence type="ECO:0000256" key="8">
    <source>
        <dbReference type="ARBA" id="ARBA00022679"/>
    </source>
</evidence>
<evidence type="ECO:0000256" key="5">
    <source>
        <dbReference type="ARBA" id="ARBA00012528"/>
    </source>
</evidence>
<reference evidence="21 22" key="1">
    <citation type="submission" date="2016-10" db="EMBL/GenBank/DDBJ databases">
        <title>Genome Sequence of Pseudomonas putida GM4FR.</title>
        <authorList>
            <person name="Poehlein A."/>
            <person name="Wemheuer F."/>
            <person name="Hollensteiner J."/>
            <person name="Wemheuer B."/>
        </authorList>
    </citation>
    <scope>NUCLEOTIDE SEQUENCE [LARGE SCALE GENOMIC DNA]</scope>
    <source>
        <strain evidence="21 22">GM4FR</strain>
    </source>
</reference>
<dbReference type="AlphaFoldDB" id="A0A1Q9QUJ7"/>
<dbReference type="EMBL" id="MKZO01000079">
    <property type="protein sequence ID" value="OLS58818.1"/>
    <property type="molecule type" value="Genomic_DNA"/>
</dbReference>
<dbReference type="GO" id="GO:0052621">
    <property type="term" value="F:diguanylate cyclase activity"/>
    <property type="evidence" value="ECO:0007669"/>
    <property type="project" value="UniProtKB-EC"/>
</dbReference>
<evidence type="ECO:0000256" key="12">
    <source>
        <dbReference type="ARBA" id="ARBA00022842"/>
    </source>
</evidence>
<sequence length="562" mass="62301">MEQRKSGSFAILRLVQARARGNPRRTVLLCFSVLFLITLVLACRQYWLVQERELDHRQYSLHLQAIVMETALATERREMHFLRATAERTLLAARELPGASSAPLSTGATTGIEVAAGDAPVRIISDEQVRAIPGLSRSPGQLAEDLRLARWMSRVLAVLFQGSNQQDHLFYVSSSGVMVAYPPIDDQHVEPTLRQFAASRLFHDESSGEFEVRFKAVQGQVFSSDPRLLLGTPLRIDGVLRGALVFDAPQQRVQEYLYRTTPVDEAHVLLDGEGELIASSERHFNAEQGLDGVFGAAADPRSDLRGAGLVDYGQGPVLYRELEGSRALLLAHIPAASLRWAVISQFSTLFVCLWVSLAALMVITLLIVDRLFRSQLALNERMRDLGLVDPLTRLANRRRLQTDFDGLARRLKREQPMALLMLDIDKFKRINDNWGHSTGDEVLKHLATLCSALVRPQDLMARYGGEEFCVLMPGVAIEQASAMAETLRAAVAQSVCLPNPQTMLSTAPSPEVRLTISVGVAEVLLDDCHSLEELVARADRRLYAAKQNGRNQVVADDALRVV</sequence>
<name>A0A1Q9QUJ7_PSEPU</name>
<evidence type="ECO:0000256" key="10">
    <source>
        <dbReference type="ARBA" id="ARBA00022723"/>
    </source>
</evidence>
<evidence type="ECO:0000256" key="6">
    <source>
        <dbReference type="ARBA" id="ARBA00022475"/>
    </source>
</evidence>
<comment type="catalytic activity">
    <reaction evidence="17">
        <text>2 GTP = 3',3'-c-di-GMP + 2 diphosphate</text>
        <dbReference type="Rhea" id="RHEA:24898"/>
        <dbReference type="ChEBI" id="CHEBI:33019"/>
        <dbReference type="ChEBI" id="CHEBI:37565"/>
        <dbReference type="ChEBI" id="CHEBI:58805"/>
        <dbReference type="EC" id="2.7.7.65"/>
    </reaction>
</comment>
<keyword evidence="6" id="KW-1003">Cell membrane</keyword>
<evidence type="ECO:0000256" key="16">
    <source>
        <dbReference type="ARBA" id="ARBA00031311"/>
    </source>
</evidence>
<comment type="caution">
    <text evidence="21">The sequence shown here is derived from an EMBL/GenBank/DDBJ whole genome shotgun (WGS) entry which is preliminary data.</text>
</comment>
<organism evidence="21 22">
    <name type="scientific">Pseudomonas putida</name>
    <name type="common">Arthrobacter siderocapsulatus</name>
    <dbReference type="NCBI Taxonomy" id="303"/>
    <lineage>
        <taxon>Bacteria</taxon>
        <taxon>Pseudomonadati</taxon>
        <taxon>Pseudomonadota</taxon>
        <taxon>Gammaproteobacteria</taxon>
        <taxon>Pseudomonadales</taxon>
        <taxon>Pseudomonadaceae</taxon>
        <taxon>Pseudomonas</taxon>
    </lineage>
</organism>
<dbReference type="Pfam" id="PF00990">
    <property type="entry name" value="GGDEF"/>
    <property type="match status" value="1"/>
</dbReference>
<evidence type="ECO:0000256" key="9">
    <source>
        <dbReference type="ARBA" id="ARBA00022692"/>
    </source>
</evidence>
<evidence type="ECO:0000313" key="21">
    <source>
        <dbReference type="EMBL" id="OLS58818.1"/>
    </source>
</evidence>
<comment type="subunit">
    <text evidence="4">Homodimer.</text>
</comment>
<dbReference type="OrthoDB" id="9813903at2"/>
<keyword evidence="12" id="KW-0460">Magnesium</keyword>
<dbReference type="RefSeq" id="WP_075806748.1">
    <property type="nucleotide sequence ID" value="NZ_MKZO01000079.1"/>
</dbReference>
<protein>
    <recommendedName>
        <fullName evidence="5">diguanylate cyclase</fullName>
        <ecNumber evidence="5">2.7.7.65</ecNumber>
    </recommendedName>
    <alternativeName>
        <fullName evidence="16">Cellulose synthesis regulatory protein</fullName>
    </alternativeName>
</protein>
<evidence type="ECO:0000256" key="14">
    <source>
        <dbReference type="ARBA" id="ARBA00022989"/>
    </source>
</evidence>
<dbReference type="GO" id="GO:0046872">
    <property type="term" value="F:metal ion binding"/>
    <property type="evidence" value="ECO:0007669"/>
    <property type="project" value="UniProtKB-KW"/>
</dbReference>
<dbReference type="SMART" id="SM00267">
    <property type="entry name" value="GGDEF"/>
    <property type="match status" value="1"/>
</dbReference>
<dbReference type="GO" id="GO:0005886">
    <property type="term" value="C:plasma membrane"/>
    <property type="evidence" value="ECO:0007669"/>
    <property type="project" value="UniProtKB-SubCell"/>
</dbReference>
<evidence type="ECO:0000256" key="15">
    <source>
        <dbReference type="ARBA" id="ARBA00023136"/>
    </source>
</evidence>
<dbReference type="GO" id="GO:1902201">
    <property type="term" value="P:negative regulation of bacterial-type flagellum-dependent cell motility"/>
    <property type="evidence" value="ECO:0007669"/>
    <property type="project" value="TreeGrafter"/>
</dbReference>
<comment type="pathway">
    <text evidence="3">Glycan metabolism; bacterial cellulose biosynthesis.</text>
</comment>
<dbReference type="PANTHER" id="PTHR45138:SF9">
    <property type="entry name" value="DIGUANYLATE CYCLASE DGCM-RELATED"/>
    <property type="match status" value="1"/>
</dbReference>
<proteinExistence type="predicted"/>
<evidence type="ECO:0000256" key="11">
    <source>
        <dbReference type="ARBA" id="ARBA00022741"/>
    </source>
</evidence>
<evidence type="ECO:0000256" key="4">
    <source>
        <dbReference type="ARBA" id="ARBA00011738"/>
    </source>
</evidence>
<dbReference type="GO" id="GO:0030244">
    <property type="term" value="P:cellulose biosynthetic process"/>
    <property type="evidence" value="ECO:0007669"/>
    <property type="project" value="UniProtKB-KW"/>
</dbReference>
<keyword evidence="11" id="KW-0547">Nucleotide-binding</keyword>
<feature type="domain" description="GGDEF" evidence="20">
    <location>
        <begin position="415"/>
        <end position="558"/>
    </location>
</feature>
<dbReference type="UniPathway" id="UPA00599"/>
<keyword evidence="14 19" id="KW-1133">Transmembrane helix</keyword>
<evidence type="ECO:0000256" key="3">
    <source>
        <dbReference type="ARBA" id="ARBA00005186"/>
    </source>
</evidence>
<evidence type="ECO:0000256" key="18">
    <source>
        <dbReference type="ARBA" id="ARBA00045634"/>
    </source>
</evidence>
<evidence type="ECO:0000256" key="1">
    <source>
        <dbReference type="ARBA" id="ARBA00001946"/>
    </source>
</evidence>
<dbReference type="Pfam" id="PF17151">
    <property type="entry name" value="CHASE7"/>
    <property type="match status" value="1"/>
</dbReference>
<dbReference type="Proteomes" id="UP000186736">
    <property type="component" value="Unassembled WGS sequence"/>
</dbReference>
<comment type="function">
    <text evidence="18">Catalyzes the synthesis of cyclic-di-GMP (c-di-GMP) via the condensation of 2 GTP molecules. Cyclic-di-GMP is a second messenger which controls cell surface-associated traits in bacteria. Involved in the regulation of cellulose production.</text>
</comment>
<dbReference type="PROSITE" id="PS50887">
    <property type="entry name" value="GGDEF"/>
    <property type="match status" value="1"/>
</dbReference>
<keyword evidence="13" id="KW-0135">Cellulose biosynthesis</keyword>
<dbReference type="InterPro" id="IPR043128">
    <property type="entry name" value="Rev_trsase/Diguanyl_cyclase"/>
</dbReference>